<proteinExistence type="predicted"/>
<accession>A0AAD7H4H1</accession>
<keyword evidence="3" id="KW-1185">Reference proteome</keyword>
<dbReference type="EMBL" id="JARJLG010000462">
    <property type="protein sequence ID" value="KAJ7711685.1"/>
    <property type="molecule type" value="Genomic_DNA"/>
</dbReference>
<name>A0AAD7H4H1_9AGAR</name>
<feature type="compositionally biased region" description="Basic and acidic residues" evidence="1">
    <location>
        <begin position="61"/>
        <end position="81"/>
    </location>
</feature>
<feature type="non-terminal residue" evidence="2">
    <location>
        <position position="353"/>
    </location>
</feature>
<feature type="region of interest" description="Disordered" evidence="1">
    <location>
        <begin position="1"/>
        <end position="88"/>
    </location>
</feature>
<dbReference type="Proteomes" id="UP001215280">
    <property type="component" value="Unassembled WGS sequence"/>
</dbReference>
<feature type="region of interest" description="Disordered" evidence="1">
    <location>
        <begin position="322"/>
        <end position="353"/>
    </location>
</feature>
<evidence type="ECO:0000313" key="3">
    <source>
        <dbReference type="Proteomes" id="UP001215280"/>
    </source>
</evidence>
<sequence>MTQISTPGPSTGAGPSAGPQLQPPPPARTRRTHVSAGVAVALSKLPKASKRQKNTEIAARNAERELKHAQHFHDASLHPDDSSDNESLITVSDDEDALSPASRLHAAIGKLSPESGKAVLRALHSNKRGRDDEVPKAKPISKKARVEISVALGMALPKAFHQCIHDLYNHHVYTPLSMFTTPSLRTINSKAATMAMCKLNAAEPGEKQLRLLDMAVFEANVKKETDLDRAEWTEAAENYVEFIAIVEGTGSAAETRWHAHFAHFTNSGDPKRNFVAIHATDIAIRKDYASQPFAYDRELYRTDLGTAITEQRINEGILVLTAAGGAPPPPSAANGGGSRGGGRGGRGAGGRGG</sequence>
<dbReference type="AlphaFoldDB" id="A0AAD7H4H1"/>
<feature type="compositionally biased region" description="Gly residues" evidence="1">
    <location>
        <begin position="334"/>
        <end position="353"/>
    </location>
</feature>
<gene>
    <name evidence="2" type="ORF">DFH07DRAFT_786054</name>
</gene>
<evidence type="ECO:0000256" key="1">
    <source>
        <dbReference type="SAM" id="MobiDB-lite"/>
    </source>
</evidence>
<comment type="caution">
    <text evidence="2">The sequence shown here is derived from an EMBL/GenBank/DDBJ whole genome shotgun (WGS) entry which is preliminary data.</text>
</comment>
<feature type="compositionally biased region" description="Low complexity" evidence="1">
    <location>
        <begin position="1"/>
        <end position="20"/>
    </location>
</feature>
<organism evidence="2 3">
    <name type="scientific">Mycena maculata</name>
    <dbReference type="NCBI Taxonomy" id="230809"/>
    <lineage>
        <taxon>Eukaryota</taxon>
        <taxon>Fungi</taxon>
        <taxon>Dikarya</taxon>
        <taxon>Basidiomycota</taxon>
        <taxon>Agaricomycotina</taxon>
        <taxon>Agaricomycetes</taxon>
        <taxon>Agaricomycetidae</taxon>
        <taxon>Agaricales</taxon>
        <taxon>Marasmiineae</taxon>
        <taxon>Mycenaceae</taxon>
        <taxon>Mycena</taxon>
    </lineage>
</organism>
<evidence type="ECO:0000313" key="2">
    <source>
        <dbReference type="EMBL" id="KAJ7711685.1"/>
    </source>
</evidence>
<reference evidence="2" key="1">
    <citation type="submission" date="2023-03" db="EMBL/GenBank/DDBJ databases">
        <title>Massive genome expansion in bonnet fungi (Mycena s.s.) driven by repeated elements and novel gene families across ecological guilds.</title>
        <authorList>
            <consortium name="Lawrence Berkeley National Laboratory"/>
            <person name="Harder C.B."/>
            <person name="Miyauchi S."/>
            <person name="Viragh M."/>
            <person name="Kuo A."/>
            <person name="Thoen E."/>
            <person name="Andreopoulos B."/>
            <person name="Lu D."/>
            <person name="Skrede I."/>
            <person name="Drula E."/>
            <person name="Henrissat B."/>
            <person name="Morin E."/>
            <person name="Kohler A."/>
            <person name="Barry K."/>
            <person name="LaButti K."/>
            <person name="Morin E."/>
            <person name="Salamov A."/>
            <person name="Lipzen A."/>
            <person name="Mereny Z."/>
            <person name="Hegedus B."/>
            <person name="Baldrian P."/>
            <person name="Stursova M."/>
            <person name="Weitz H."/>
            <person name="Taylor A."/>
            <person name="Grigoriev I.V."/>
            <person name="Nagy L.G."/>
            <person name="Martin F."/>
            <person name="Kauserud H."/>
        </authorList>
    </citation>
    <scope>NUCLEOTIDE SEQUENCE</scope>
    <source>
        <strain evidence="2">CBHHK188m</strain>
    </source>
</reference>
<protein>
    <submittedName>
        <fullName evidence="2">Uncharacterized protein</fullName>
    </submittedName>
</protein>